<evidence type="ECO:0000313" key="2">
    <source>
        <dbReference type="EMBL" id="CAL1382577.1"/>
    </source>
</evidence>
<dbReference type="AlphaFoldDB" id="A0AAV2E9U3"/>
<protein>
    <submittedName>
        <fullName evidence="2">Uncharacterized protein</fullName>
    </submittedName>
</protein>
<accession>A0AAV2E9U3</accession>
<proteinExistence type="predicted"/>
<evidence type="ECO:0000256" key="1">
    <source>
        <dbReference type="SAM" id="MobiDB-lite"/>
    </source>
</evidence>
<feature type="region of interest" description="Disordered" evidence="1">
    <location>
        <begin position="1"/>
        <end position="83"/>
    </location>
</feature>
<reference evidence="2 3" key="1">
    <citation type="submission" date="2024-04" db="EMBL/GenBank/DDBJ databases">
        <authorList>
            <person name="Fracassetti M."/>
        </authorList>
    </citation>
    <scope>NUCLEOTIDE SEQUENCE [LARGE SCALE GENOMIC DNA]</scope>
</reference>
<name>A0AAV2E9U3_9ROSI</name>
<dbReference type="Proteomes" id="UP001497516">
    <property type="component" value="Chromosome 4"/>
</dbReference>
<evidence type="ECO:0000313" key="3">
    <source>
        <dbReference type="Proteomes" id="UP001497516"/>
    </source>
</evidence>
<organism evidence="2 3">
    <name type="scientific">Linum trigynum</name>
    <dbReference type="NCBI Taxonomy" id="586398"/>
    <lineage>
        <taxon>Eukaryota</taxon>
        <taxon>Viridiplantae</taxon>
        <taxon>Streptophyta</taxon>
        <taxon>Embryophyta</taxon>
        <taxon>Tracheophyta</taxon>
        <taxon>Spermatophyta</taxon>
        <taxon>Magnoliopsida</taxon>
        <taxon>eudicotyledons</taxon>
        <taxon>Gunneridae</taxon>
        <taxon>Pentapetalae</taxon>
        <taxon>rosids</taxon>
        <taxon>fabids</taxon>
        <taxon>Malpighiales</taxon>
        <taxon>Linaceae</taxon>
        <taxon>Linum</taxon>
    </lineage>
</organism>
<feature type="compositionally biased region" description="Basic and acidic residues" evidence="1">
    <location>
        <begin position="53"/>
        <end position="66"/>
    </location>
</feature>
<keyword evidence="3" id="KW-1185">Reference proteome</keyword>
<gene>
    <name evidence="2" type="ORF">LTRI10_LOCUS23894</name>
</gene>
<dbReference type="EMBL" id="OZ034817">
    <property type="protein sequence ID" value="CAL1382577.1"/>
    <property type="molecule type" value="Genomic_DNA"/>
</dbReference>
<sequence>MTVGETRRPRGLHSQQYGEDVHLTKPDQSGQAMPHGQLGKTKAPRSLNTPPRVKTDSDFPCHDPMAKMKPNRARGFSNKDVRAGRTRELPSNIDFKSSQLCVKPTVMSHEIYGWLVWFDRWSWQWVWTFGRMVYAPVDPAFV</sequence>